<gene>
    <name evidence="8" type="ORF">N7472_001197</name>
</gene>
<feature type="compositionally biased region" description="Polar residues" evidence="6">
    <location>
        <begin position="61"/>
        <end position="80"/>
    </location>
</feature>
<evidence type="ECO:0000256" key="4">
    <source>
        <dbReference type="ARBA" id="ARBA00023163"/>
    </source>
</evidence>
<comment type="caution">
    <text evidence="8">The sequence shown here is derived from an EMBL/GenBank/DDBJ whole genome shotgun (WGS) entry which is preliminary data.</text>
</comment>
<dbReference type="GO" id="GO:0005634">
    <property type="term" value="C:nucleus"/>
    <property type="evidence" value="ECO:0007669"/>
    <property type="project" value="InterPro"/>
</dbReference>
<feature type="domain" description="Zn(2)-C6 fungal-type" evidence="7">
    <location>
        <begin position="22"/>
        <end position="52"/>
    </location>
</feature>
<evidence type="ECO:0000256" key="3">
    <source>
        <dbReference type="ARBA" id="ARBA00023125"/>
    </source>
</evidence>
<evidence type="ECO:0000313" key="8">
    <source>
        <dbReference type="EMBL" id="KAJ5211058.1"/>
    </source>
</evidence>
<evidence type="ECO:0000256" key="5">
    <source>
        <dbReference type="ARBA" id="ARBA00023242"/>
    </source>
</evidence>
<reference evidence="8" key="2">
    <citation type="journal article" date="2023" name="IMA Fungus">
        <title>Comparative genomic study of the Penicillium genus elucidates a diverse pangenome and 15 lateral gene transfer events.</title>
        <authorList>
            <person name="Petersen C."/>
            <person name="Sorensen T."/>
            <person name="Nielsen M.R."/>
            <person name="Sondergaard T.E."/>
            <person name="Sorensen J.L."/>
            <person name="Fitzpatrick D.A."/>
            <person name="Frisvad J.C."/>
            <person name="Nielsen K.L."/>
        </authorList>
    </citation>
    <scope>NUCLEOTIDE SEQUENCE</scope>
    <source>
        <strain evidence="8">IBT 16849</strain>
    </source>
</reference>
<proteinExistence type="predicted"/>
<evidence type="ECO:0000259" key="7">
    <source>
        <dbReference type="PROSITE" id="PS50048"/>
    </source>
</evidence>
<keyword evidence="5" id="KW-0539">Nucleus</keyword>
<feature type="region of interest" description="Disordered" evidence="6">
    <location>
        <begin position="61"/>
        <end position="95"/>
    </location>
</feature>
<dbReference type="Proteomes" id="UP001150879">
    <property type="component" value="Unassembled WGS sequence"/>
</dbReference>
<evidence type="ECO:0000256" key="2">
    <source>
        <dbReference type="ARBA" id="ARBA00023015"/>
    </source>
</evidence>
<dbReference type="InterPro" id="IPR036864">
    <property type="entry name" value="Zn2-C6_fun-type_DNA-bd_sf"/>
</dbReference>
<dbReference type="CDD" id="cd00067">
    <property type="entry name" value="GAL4"/>
    <property type="match status" value="1"/>
</dbReference>
<dbReference type="GO" id="GO:0003677">
    <property type="term" value="F:DNA binding"/>
    <property type="evidence" value="ECO:0007669"/>
    <property type="project" value="UniProtKB-KW"/>
</dbReference>
<reference evidence="8" key="1">
    <citation type="submission" date="2022-11" db="EMBL/GenBank/DDBJ databases">
        <authorList>
            <person name="Petersen C."/>
        </authorList>
    </citation>
    <scope>NUCLEOTIDE SEQUENCE</scope>
    <source>
        <strain evidence="8">IBT 16849</strain>
    </source>
</reference>
<dbReference type="GO" id="GO:0000981">
    <property type="term" value="F:DNA-binding transcription factor activity, RNA polymerase II-specific"/>
    <property type="evidence" value="ECO:0007669"/>
    <property type="project" value="InterPro"/>
</dbReference>
<dbReference type="PROSITE" id="PS50048">
    <property type="entry name" value="ZN2_CY6_FUNGAL_2"/>
    <property type="match status" value="1"/>
</dbReference>
<keyword evidence="2" id="KW-0805">Transcription regulation</keyword>
<dbReference type="SMART" id="SM00066">
    <property type="entry name" value="GAL4"/>
    <property type="match status" value="1"/>
</dbReference>
<dbReference type="EMBL" id="JAPQKP010000001">
    <property type="protein sequence ID" value="KAJ5211058.1"/>
    <property type="molecule type" value="Genomic_DNA"/>
</dbReference>
<keyword evidence="9" id="KW-1185">Reference proteome</keyword>
<dbReference type="GO" id="GO:0008270">
    <property type="term" value="F:zinc ion binding"/>
    <property type="evidence" value="ECO:0007669"/>
    <property type="project" value="InterPro"/>
</dbReference>
<dbReference type="Gene3D" id="4.10.240.10">
    <property type="entry name" value="Zn(2)-C6 fungal-type DNA-binding domain"/>
    <property type="match status" value="1"/>
</dbReference>
<dbReference type="OrthoDB" id="2740448at2759"/>
<keyword evidence="4" id="KW-0804">Transcription</keyword>
<dbReference type="InterPro" id="IPR001138">
    <property type="entry name" value="Zn2Cys6_DnaBD"/>
</dbReference>
<dbReference type="InterPro" id="IPR013700">
    <property type="entry name" value="AflR"/>
</dbReference>
<dbReference type="GO" id="GO:0045122">
    <property type="term" value="P:aflatoxin biosynthetic process"/>
    <property type="evidence" value="ECO:0007669"/>
    <property type="project" value="InterPro"/>
</dbReference>
<sequence>MAHNSGRSAVRWQNEVPKLRSTCDRCMMLKVRCDKRKPQCERCEAIQAICVYSPYRWKGKSSTQHQPLSNKTIEANTGPTPSDLRSRNQEQARKDTVQSTEICNLEIHDVVPDYAGLLAGVDKEDLPGGNETDTLEDWYAQCMDIDQLGPIHIQADDTSNLRAFGGSDTSLSEVSDSSSRGKGLTCSCPTMAITALQNMFSSELECQESAINPGLTPGDHIVKVNRVTMQHLERILRCGSGTCTRDPTVLFMVMALFSKVLAGYHSAFVAFTREPCPSQSADLSHSVLGSFLRPCSATPIRFWDLALDFSSEQRMKAQFLLCEVQKLSLVFDLAKARPFYHAQYDGSQELGSHRRSSPTSAVQQFLSAELDVLITLIKDYCITRPPI</sequence>
<dbReference type="Pfam" id="PF00172">
    <property type="entry name" value="Zn_clus"/>
    <property type="match status" value="1"/>
</dbReference>
<keyword evidence="1" id="KW-0479">Metal-binding</keyword>
<name>A0A9W9N1J2_9EURO</name>
<accession>A0A9W9N1J2</accession>
<evidence type="ECO:0000256" key="1">
    <source>
        <dbReference type="ARBA" id="ARBA00022723"/>
    </source>
</evidence>
<keyword evidence="3" id="KW-0238">DNA-binding</keyword>
<evidence type="ECO:0000256" key="6">
    <source>
        <dbReference type="SAM" id="MobiDB-lite"/>
    </source>
</evidence>
<organism evidence="8 9">
    <name type="scientific">Penicillium cf. griseofulvum</name>
    <dbReference type="NCBI Taxonomy" id="2972120"/>
    <lineage>
        <taxon>Eukaryota</taxon>
        <taxon>Fungi</taxon>
        <taxon>Dikarya</taxon>
        <taxon>Ascomycota</taxon>
        <taxon>Pezizomycotina</taxon>
        <taxon>Eurotiomycetes</taxon>
        <taxon>Eurotiomycetidae</taxon>
        <taxon>Eurotiales</taxon>
        <taxon>Aspergillaceae</taxon>
        <taxon>Penicillium</taxon>
    </lineage>
</organism>
<dbReference type="Pfam" id="PF08493">
    <property type="entry name" value="AflR"/>
    <property type="match status" value="1"/>
</dbReference>
<dbReference type="SUPFAM" id="SSF57701">
    <property type="entry name" value="Zn2/Cys6 DNA-binding domain"/>
    <property type="match status" value="1"/>
</dbReference>
<evidence type="ECO:0000313" key="9">
    <source>
        <dbReference type="Proteomes" id="UP001150879"/>
    </source>
</evidence>
<feature type="compositionally biased region" description="Basic and acidic residues" evidence="6">
    <location>
        <begin position="84"/>
        <end position="95"/>
    </location>
</feature>
<protein>
    <recommendedName>
        <fullName evidence="7">Zn(2)-C6 fungal-type domain-containing protein</fullName>
    </recommendedName>
</protein>
<dbReference type="AlphaFoldDB" id="A0A9W9N1J2"/>